<dbReference type="GO" id="GO:0005737">
    <property type="term" value="C:cytoplasm"/>
    <property type="evidence" value="ECO:0007669"/>
    <property type="project" value="InterPro"/>
</dbReference>
<dbReference type="GO" id="GO:0008984">
    <property type="term" value="F:protein-glutamate methylesterase activity"/>
    <property type="evidence" value="ECO:0007669"/>
    <property type="project" value="UniProtKB-EC"/>
</dbReference>
<dbReference type="PANTHER" id="PTHR42872:SF3">
    <property type="entry name" value="PROTEIN-GLUTAMATE METHYLESTERASE_PROTEIN-GLUTAMINE GLUTAMINASE 1"/>
    <property type="match status" value="1"/>
</dbReference>
<protein>
    <recommendedName>
        <fullName evidence="2">protein-glutamate methylesterase</fullName>
        <ecNumber evidence="2">3.1.1.61</ecNumber>
    </recommendedName>
</protein>
<dbReference type="InterPro" id="IPR000673">
    <property type="entry name" value="Sig_transdc_resp-reg_Me-estase"/>
</dbReference>
<feature type="domain" description="CheB-type methylesterase" evidence="5">
    <location>
        <begin position="1"/>
        <end position="194"/>
    </location>
</feature>
<evidence type="ECO:0000256" key="2">
    <source>
        <dbReference type="ARBA" id="ARBA00039140"/>
    </source>
</evidence>
<keyword evidence="7" id="KW-1185">Reference proteome</keyword>
<feature type="active site" evidence="4">
    <location>
        <position position="137"/>
    </location>
</feature>
<gene>
    <name evidence="6" type="ORF">DP114_02910</name>
</gene>
<dbReference type="EMBL" id="CP030118">
    <property type="protein sequence ID" value="QDL07001.1"/>
    <property type="molecule type" value="Genomic_DNA"/>
</dbReference>
<evidence type="ECO:0000313" key="6">
    <source>
        <dbReference type="EMBL" id="QDL07001.1"/>
    </source>
</evidence>
<dbReference type="KEGG" id="bsen:DP114_02910"/>
<reference evidence="6 7" key="1">
    <citation type="submission" date="2018-06" db="EMBL/GenBank/DDBJ databases">
        <title>Comparative genomics of Brasilonema spp. strains.</title>
        <authorList>
            <person name="Alvarenga D.O."/>
            <person name="Fiore M.F."/>
            <person name="Varani A.M."/>
        </authorList>
    </citation>
    <scope>NUCLEOTIDE SEQUENCE [LARGE SCALE GENOMIC DNA]</scope>
    <source>
        <strain evidence="6 7">CENA114</strain>
    </source>
</reference>
<evidence type="ECO:0000256" key="4">
    <source>
        <dbReference type="PROSITE-ProRule" id="PRU00050"/>
    </source>
</evidence>
<dbReference type="GO" id="GO:0006935">
    <property type="term" value="P:chemotaxis"/>
    <property type="evidence" value="ECO:0007669"/>
    <property type="project" value="UniProtKB-UniRule"/>
</dbReference>
<dbReference type="AlphaFoldDB" id="A0A856MBC5"/>
<evidence type="ECO:0000259" key="5">
    <source>
        <dbReference type="PROSITE" id="PS50122"/>
    </source>
</evidence>
<dbReference type="InterPro" id="IPR035909">
    <property type="entry name" value="CheB_C"/>
</dbReference>
<evidence type="ECO:0000313" key="7">
    <source>
        <dbReference type="Proteomes" id="UP000503129"/>
    </source>
</evidence>
<evidence type="ECO:0000256" key="3">
    <source>
        <dbReference type="ARBA" id="ARBA00048267"/>
    </source>
</evidence>
<sequence>MTIQFIAIGTSLGGLEALEVLLAGLPKNFPVPVAIVQHRHKSSDDKLRVALQEYSALVVTEPQDKEEIVPGYIYLAPADYHLMIEVTSDAVREPSFSLCVDAAVTYARPSIDVLFETAADTYAERLIAVLLTGANHDGMQGMRKIKARGGKTVVQEPSTAACPIMPEAAIAAGVADKVLPLADIAPYLVKMCNF</sequence>
<dbReference type="Pfam" id="PF01339">
    <property type="entry name" value="CheB_methylest"/>
    <property type="match status" value="1"/>
</dbReference>
<dbReference type="RefSeq" id="WP_169263030.1">
    <property type="nucleotide sequence ID" value="NZ_CAWOXK010000001.1"/>
</dbReference>
<keyword evidence="4" id="KW-0145">Chemotaxis</keyword>
<keyword evidence="1 4" id="KW-0378">Hydrolase</keyword>
<dbReference type="PANTHER" id="PTHR42872">
    <property type="entry name" value="PROTEIN-GLUTAMATE METHYLESTERASE/PROTEIN-GLUTAMINE GLUTAMINASE"/>
    <property type="match status" value="1"/>
</dbReference>
<organism evidence="6 7">
    <name type="scientific">Brasilonema sennae CENA114</name>
    <dbReference type="NCBI Taxonomy" id="415709"/>
    <lineage>
        <taxon>Bacteria</taxon>
        <taxon>Bacillati</taxon>
        <taxon>Cyanobacteriota</taxon>
        <taxon>Cyanophyceae</taxon>
        <taxon>Nostocales</taxon>
        <taxon>Scytonemataceae</taxon>
        <taxon>Brasilonema</taxon>
        <taxon>Bromeliae group (in: Brasilonema)</taxon>
    </lineage>
</organism>
<name>A0A856MBC5_9CYAN</name>
<dbReference type="CDD" id="cd16433">
    <property type="entry name" value="CheB"/>
    <property type="match status" value="1"/>
</dbReference>
<dbReference type="PROSITE" id="PS50122">
    <property type="entry name" value="CHEB"/>
    <property type="match status" value="1"/>
</dbReference>
<dbReference type="SUPFAM" id="SSF52738">
    <property type="entry name" value="Methylesterase CheB, C-terminal domain"/>
    <property type="match status" value="1"/>
</dbReference>
<dbReference type="EC" id="3.1.1.61" evidence="2"/>
<dbReference type="Gene3D" id="3.40.50.180">
    <property type="entry name" value="Methylesterase CheB, C-terminal domain"/>
    <property type="match status" value="1"/>
</dbReference>
<accession>A0A856MBC5</accession>
<dbReference type="Proteomes" id="UP000503129">
    <property type="component" value="Chromosome"/>
</dbReference>
<proteinExistence type="predicted"/>
<comment type="catalytic activity">
    <reaction evidence="3">
        <text>[protein]-L-glutamate 5-O-methyl ester + H2O = L-glutamyl-[protein] + methanol + H(+)</text>
        <dbReference type="Rhea" id="RHEA:23236"/>
        <dbReference type="Rhea" id="RHEA-COMP:10208"/>
        <dbReference type="Rhea" id="RHEA-COMP:10311"/>
        <dbReference type="ChEBI" id="CHEBI:15377"/>
        <dbReference type="ChEBI" id="CHEBI:15378"/>
        <dbReference type="ChEBI" id="CHEBI:17790"/>
        <dbReference type="ChEBI" id="CHEBI:29973"/>
        <dbReference type="ChEBI" id="CHEBI:82795"/>
        <dbReference type="EC" id="3.1.1.61"/>
    </reaction>
</comment>
<evidence type="ECO:0000256" key="1">
    <source>
        <dbReference type="ARBA" id="ARBA00022801"/>
    </source>
</evidence>
<feature type="active site" evidence="4">
    <location>
        <position position="38"/>
    </location>
</feature>
<feature type="active site" evidence="4">
    <location>
        <position position="11"/>
    </location>
</feature>
<dbReference type="GO" id="GO:0000156">
    <property type="term" value="F:phosphorelay response regulator activity"/>
    <property type="evidence" value="ECO:0007669"/>
    <property type="project" value="InterPro"/>
</dbReference>